<comment type="similarity">
    <text evidence="6">Belongs to the mycobacterial pilin family.</text>
</comment>
<keyword evidence="3" id="KW-0732">Signal</keyword>
<dbReference type="EMBL" id="MVBM01000002">
    <property type="protein sequence ID" value="OOK78663.1"/>
    <property type="molecule type" value="Genomic_DNA"/>
</dbReference>
<name>A0A1V3XHG7_MYCKA</name>
<evidence type="ECO:0000256" key="8">
    <source>
        <dbReference type="ARBA" id="ARBA00093801"/>
    </source>
</evidence>
<evidence type="ECO:0000256" key="7">
    <source>
        <dbReference type="ARBA" id="ARBA00093787"/>
    </source>
</evidence>
<evidence type="ECO:0000313" key="10">
    <source>
        <dbReference type="Proteomes" id="UP000189229"/>
    </source>
</evidence>
<evidence type="ECO:0000256" key="2">
    <source>
        <dbReference type="ARBA" id="ARBA00018586"/>
    </source>
</evidence>
<comment type="caution">
    <text evidence="9">The sequence shown here is derived from an EMBL/GenBank/DDBJ whole genome shotgun (WGS) entry which is preliminary data.</text>
</comment>
<protein>
    <recommendedName>
        <fullName evidence="2">Pilin</fullName>
    </recommendedName>
    <alternativeName>
        <fullName evidence="8">Pili structural subunit</fullName>
    </alternativeName>
</protein>
<sequence>MAVAPEIQAAPAPVPQWWCPGDFWDPGWGNNWDWNNCHDNWRGPGPNPNGGPGWGLGRAEAAGRARPCWTCRTTRIWKRRPRGRALTRGYPAAIRPLSAGCVQRGVTPSVA</sequence>
<gene>
    <name evidence="9" type="ORF">BZL30_1823</name>
</gene>
<dbReference type="InterPro" id="IPR058759">
    <property type="entry name" value="Pilin_mycobact"/>
</dbReference>
<dbReference type="AlphaFoldDB" id="A0A1V3XHG7"/>
<organism evidence="9 10">
    <name type="scientific">Mycobacterium kansasii</name>
    <dbReference type="NCBI Taxonomy" id="1768"/>
    <lineage>
        <taxon>Bacteria</taxon>
        <taxon>Bacillati</taxon>
        <taxon>Actinomycetota</taxon>
        <taxon>Actinomycetes</taxon>
        <taxon>Mycobacteriales</taxon>
        <taxon>Mycobacteriaceae</taxon>
        <taxon>Mycobacterium</taxon>
    </lineage>
</organism>
<dbReference type="Proteomes" id="UP000189229">
    <property type="component" value="Unassembled WGS sequence"/>
</dbReference>
<evidence type="ECO:0000256" key="5">
    <source>
        <dbReference type="ARBA" id="ARBA00023263"/>
    </source>
</evidence>
<accession>A0A1V3XHG7</accession>
<keyword evidence="4" id="KW-0130">Cell adhesion</keyword>
<evidence type="ECO:0000256" key="4">
    <source>
        <dbReference type="ARBA" id="ARBA00022889"/>
    </source>
</evidence>
<proteinExistence type="inferred from homology"/>
<evidence type="ECO:0000313" key="9">
    <source>
        <dbReference type="EMBL" id="OOK78663.1"/>
    </source>
</evidence>
<reference evidence="9 10" key="1">
    <citation type="submission" date="2017-02" db="EMBL/GenBank/DDBJ databases">
        <title>Complete genome sequences of Mycobacterium kansasii strains isolated from rhesus macaques.</title>
        <authorList>
            <person name="Panda A."/>
            <person name="Nagaraj S."/>
            <person name="Zhao X."/>
            <person name="Tettelin H."/>
            <person name="Detolla L.J."/>
        </authorList>
    </citation>
    <scope>NUCLEOTIDE SEQUENCE [LARGE SCALE GENOMIC DNA]</scope>
    <source>
        <strain evidence="9 10">11-3813</strain>
    </source>
</reference>
<comment type="subunit">
    <text evidence="7">Forms a homomer composed of subunits assembled in a large structure.</text>
</comment>
<dbReference type="Pfam" id="PF26380">
    <property type="entry name" value="Pilin_Mycobact"/>
    <property type="match status" value="1"/>
</dbReference>
<evidence type="ECO:0000256" key="3">
    <source>
        <dbReference type="ARBA" id="ARBA00022729"/>
    </source>
</evidence>
<evidence type="ECO:0000256" key="1">
    <source>
        <dbReference type="ARBA" id="ARBA00004561"/>
    </source>
</evidence>
<keyword evidence="5" id="KW-0281">Fimbrium</keyword>
<comment type="subcellular location">
    <subcellularLocation>
        <location evidence="1">Fimbrium</location>
    </subcellularLocation>
</comment>
<evidence type="ECO:0000256" key="6">
    <source>
        <dbReference type="ARBA" id="ARBA00093784"/>
    </source>
</evidence>